<dbReference type="Pfam" id="PF00326">
    <property type="entry name" value="Peptidase_S9"/>
    <property type="match status" value="1"/>
</dbReference>
<name>A0ABP5EKY9_9ACTN</name>
<dbReference type="Proteomes" id="UP001499854">
    <property type="component" value="Unassembled WGS sequence"/>
</dbReference>
<evidence type="ECO:0000259" key="1">
    <source>
        <dbReference type="Pfam" id="PF00326"/>
    </source>
</evidence>
<dbReference type="InterPro" id="IPR011042">
    <property type="entry name" value="6-blade_b-propeller_TolB-like"/>
</dbReference>
<dbReference type="InterPro" id="IPR029058">
    <property type="entry name" value="AB_hydrolase_fold"/>
</dbReference>
<dbReference type="EMBL" id="BAAAQM010000064">
    <property type="protein sequence ID" value="GAA1999041.1"/>
    <property type="molecule type" value="Genomic_DNA"/>
</dbReference>
<feature type="domain" description="Peptidase S9 prolyl oligopeptidase catalytic" evidence="1">
    <location>
        <begin position="439"/>
        <end position="646"/>
    </location>
</feature>
<evidence type="ECO:0000313" key="3">
    <source>
        <dbReference type="Proteomes" id="UP001499854"/>
    </source>
</evidence>
<reference evidence="3" key="1">
    <citation type="journal article" date="2019" name="Int. J. Syst. Evol. Microbiol.">
        <title>The Global Catalogue of Microorganisms (GCM) 10K type strain sequencing project: providing services to taxonomists for standard genome sequencing and annotation.</title>
        <authorList>
            <consortium name="The Broad Institute Genomics Platform"/>
            <consortium name="The Broad Institute Genome Sequencing Center for Infectious Disease"/>
            <person name="Wu L."/>
            <person name="Ma J."/>
        </authorList>
    </citation>
    <scope>NUCLEOTIDE SEQUENCE [LARGE SCALE GENOMIC DNA]</scope>
    <source>
        <strain evidence="3">JCM 16013</strain>
    </source>
</reference>
<sequence length="673" mass="72115">MTTISPFGTWCSPISAADIARGAKLVARAAVVGDEIWWSQSRPDEGGRITVMRSPADGSGATELLPAPWYARTRVHEYGGRPWIAIPEGDGHALIFANFADQRLYRLSPGASEPLALTPEPSQPAALRYAELTLSHDGREIWCVRESHTEDHEVRRAFVAVPLSGTGADSDESAIRVLGTDTRFLASPRISPDGSRLAWIGWDHPNMPWDGTLLRVAEIDEDGVLGKPTTLLGGAEESVMQPEWVDETTLYAVSDRSGWWNLYRVGTEDSAGAPQPLCPRAEEFGTPPWVLGWNDYVVLRDGRVVTAHGVGSQSLGVLDSATGELTDLDLPYTAWFSLATDGVVVASTAAGPTTPTRVLRLDTATGALDVVAESVDPASLPDAGYLPNPEPAVFNGPDGREVHALVYPPNNRDFAAPEGELPPYVVHVHGGPTAHATMTFSLDIAYLTSRGIGVLDVNYGGSTGYGREYRNRLRGQWGVVDVEDSVAAVTGLAATGRADRSRLAISGGSAGGWTTLAALVGTDVFTCGTSLFGVSDLSLLATSTHDFESRYLDSLIGPLPEARQTYDDRAPVNRVDDLSCPVLLLQGEDDPVVPPSQSEKFAAALADKDIPYAFLLFAGEQHGFRKAENQITALEAELSFYGQVFGFVPGEVPVIALKTGRDPETGRPFVTRQ</sequence>
<accession>A0ABP5EKY9</accession>
<gene>
    <name evidence="2" type="ORF">GCM10009838_75480</name>
</gene>
<keyword evidence="3" id="KW-1185">Reference proteome</keyword>
<comment type="caution">
    <text evidence="2">The sequence shown here is derived from an EMBL/GenBank/DDBJ whole genome shotgun (WGS) entry which is preliminary data.</text>
</comment>
<dbReference type="PANTHER" id="PTHR43056:SF5">
    <property type="entry name" value="PEPTIDASE S9 PROLYL OLIGOPEPTIDASE CATALYTIC DOMAIN-CONTAINING PROTEIN"/>
    <property type="match status" value="1"/>
</dbReference>
<dbReference type="SUPFAM" id="SSF53474">
    <property type="entry name" value="alpha/beta-Hydrolases"/>
    <property type="match status" value="1"/>
</dbReference>
<protein>
    <submittedName>
        <fullName evidence="2">Prolyl oligopeptidase family serine peptidase</fullName>
    </submittedName>
</protein>
<dbReference type="InterPro" id="IPR050585">
    <property type="entry name" value="Xaa-Pro_dipeptidyl-ppase/CocE"/>
</dbReference>
<dbReference type="RefSeq" id="WP_344662000.1">
    <property type="nucleotide sequence ID" value="NZ_BAAAQM010000064.1"/>
</dbReference>
<proteinExistence type="predicted"/>
<dbReference type="SUPFAM" id="SSF82171">
    <property type="entry name" value="DPP6 N-terminal domain-like"/>
    <property type="match status" value="1"/>
</dbReference>
<dbReference type="Gene3D" id="2.120.10.30">
    <property type="entry name" value="TolB, C-terminal domain"/>
    <property type="match status" value="1"/>
</dbReference>
<dbReference type="PANTHER" id="PTHR43056">
    <property type="entry name" value="PEPTIDASE S9 PROLYL OLIGOPEPTIDASE"/>
    <property type="match status" value="1"/>
</dbReference>
<dbReference type="Gene3D" id="3.40.50.1820">
    <property type="entry name" value="alpha/beta hydrolase"/>
    <property type="match status" value="1"/>
</dbReference>
<dbReference type="InterPro" id="IPR001375">
    <property type="entry name" value="Peptidase_S9_cat"/>
</dbReference>
<organism evidence="2 3">
    <name type="scientific">Catenulispora subtropica</name>
    <dbReference type="NCBI Taxonomy" id="450798"/>
    <lineage>
        <taxon>Bacteria</taxon>
        <taxon>Bacillati</taxon>
        <taxon>Actinomycetota</taxon>
        <taxon>Actinomycetes</taxon>
        <taxon>Catenulisporales</taxon>
        <taxon>Catenulisporaceae</taxon>
        <taxon>Catenulispora</taxon>
    </lineage>
</organism>
<evidence type="ECO:0000313" key="2">
    <source>
        <dbReference type="EMBL" id="GAA1999041.1"/>
    </source>
</evidence>